<keyword evidence="2" id="KW-0812">Transmembrane</keyword>
<evidence type="ECO:0000313" key="5">
    <source>
        <dbReference type="Proteomes" id="UP001516464"/>
    </source>
</evidence>
<dbReference type="EMBL" id="SBIQ01000031">
    <property type="protein sequence ID" value="KAF7684060.1"/>
    <property type="molecule type" value="Genomic_DNA"/>
</dbReference>
<feature type="signal peptide" evidence="3">
    <location>
        <begin position="1"/>
        <end position="18"/>
    </location>
</feature>
<sequence>MRLTNSLFITTFISWCMCGNLYNDIQRMFREDKSQAESNTICGKSSVPFRLEYYEGGTISDFHSSELNKIVDGNFFYLIGGKTVYPPNSYINLYPLENTDISMRFRIKASKNINIVLSKVTPTYKTDFLKISLPSSATGPICIKIIEDTSFRLNYLYGTQSAPLHPIKTISNLSANHLILGNTAPSYEEIDERSAVTYNYRIFLTTAFTKKDYTLSSQILTYTIQINVKKEVSTGGLYPNSLIAFLEYLFSTCQATCSRLFEKKIDLMERIIRSNAIRRKFCAMDCTSVCDEIKRDLPKCDVNIDACCNNKCSVQNNTIPSCIPRPSTTWQEQTISSFIRFSIISQIIFNEKKSICNDELFRNMINVCRKKNDIELLRLIVGVYFKYYCCKLKPSDQYGDVYNSFAFYDEDAFKYYLNNSSQEVRDLLSSLNEDDVVADIAIKEEKIAPVKKTNDKKEVKNIKNQTKKPATKTSKKEEDDGWSTVQIVATISGCVAVAIVIGVVVWRFV</sequence>
<feature type="transmembrane region" description="Helical" evidence="2">
    <location>
        <begin position="485"/>
        <end position="508"/>
    </location>
</feature>
<evidence type="ECO:0000256" key="1">
    <source>
        <dbReference type="SAM" id="MobiDB-lite"/>
    </source>
</evidence>
<gene>
    <name evidence="4" type="ORF">TCON_0734</name>
</gene>
<evidence type="ECO:0000256" key="3">
    <source>
        <dbReference type="SAM" id="SignalP"/>
    </source>
</evidence>
<organism evidence="4 5">
    <name type="scientific">Astathelohania contejeani</name>
    <dbReference type="NCBI Taxonomy" id="164912"/>
    <lineage>
        <taxon>Eukaryota</taxon>
        <taxon>Fungi</taxon>
        <taxon>Fungi incertae sedis</taxon>
        <taxon>Microsporidia</taxon>
        <taxon>Astathelohaniidae</taxon>
        <taxon>Astathelohania</taxon>
    </lineage>
</organism>
<protein>
    <submittedName>
        <fullName evidence="4">Uncharacterized protein</fullName>
    </submittedName>
</protein>
<keyword evidence="5" id="KW-1185">Reference proteome</keyword>
<comment type="caution">
    <text evidence="4">The sequence shown here is derived from an EMBL/GenBank/DDBJ whole genome shotgun (WGS) entry which is preliminary data.</text>
</comment>
<name>A0ABQ7I0X3_9MICR</name>
<evidence type="ECO:0000313" key="4">
    <source>
        <dbReference type="EMBL" id="KAF7684060.1"/>
    </source>
</evidence>
<proteinExistence type="predicted"/>
<keyword evidence="2" id="KW-0472">Membrane</keyword>
<feature type="region of interest" description="Disordered" evidence="1">
    <location>
        <begin position="458"/>
        <end position="477"/>
    </location>
</feature>
<reference evidence="4 5" key="1">
    <citation type="submission" date="2019-01" db="EMBL/GenBank/DDBJ databases">
        <title>Genomes sequencing and comparative genomics of infectious freshwater microsporidia, Cucumispora dikerogammari and Thelohania contejeani.</title>
        <authorList>
            <person name="Cormier A."/>
            <person name="Giraud I."/>
            <person name="Wattier R."/>
            <person name="Teixeira M."/>
            <person name="Grandjean F."/>
            <person name="Rigaud T."/>
            <person name="Cordaux R."/>
        </authorList>
    </citation>
    <scope>NUCLEOTIDE SEQUENCE [LARGE SCALE GENOMIC DNA]</scope>
    <source>
        <strain evidence="4">T1</strain>
        <tissue evidence="4">Spores</tissue>
    </source>
</reference>
<feature type="chain" id="PRO_5045757059" evidence="3">
    <location>
        <begin position="19"/>
        <end position="509"/>
    </location>
</feature>
<evidence type="ECO:0000256" key="2">
    <source>
        <dbReference type="SAM" id="Phobius"/>
    </source>
</evidence>
<keyword evidence="2" id="KW-1133">Transmembrane helix</keyword>
<dbReference type="Proteomes" id="UP001516464">
    <property type="component" value="Unassembled WGS sequence"/>
</dbReference>
<accession>A0ABQ7I0X3</accession>
<keyword evidence="3" id="KW-0732">Signal</keyword>